<evidence type="ECO:0000256" key="1">
    <source>
        <dbReference type="SAM" id="MobiDB-lite"/>
    </source>
</evidence>
<accession>A0A0C3S8Y3</accession>
<gene>
    <name evidence="4" type="ORF">PHLGIDRAFT_19089</name>
</gene>
<dbReference type="EMBL" id="KN840490">
    <property type="protein sequence ID" value="KIP07807.1"/>
    <property type="molecule type" value="Genomic_DNA"/>
</dbReference>
<keyword evidence="5" id="KW-1185">Reference proteome</keyword>
<evidence type="ECO:0000256" key="2">
    <source>
        <dbReference type="SAM" id="Phobius"/>
    </source>
</evidence>
<dbReference type="HOGENOM" id="CLU_036093_2_2_1"/>
<feature type="signal peptide" evidence="3">
    <location>
        <begin position="1"/>
        <end position="20"/>
    </location>
</feature>
<keyword evidence="2" id="KW-0812">Transmembrane</keyword>
<sequence length="369" mass="38300">MSRVALSSLVAFAAVAVAQSSFDPTGTEPLTDKHFSYPTGIPYKVDPNDGVRGAQSGYNICNSTTEGQSSMCQTAFINAVDDWCVWAPPTGPTTIGDSEGEEVAWCTKPGRGTRLIPEGAITGVQFLKAPSYLEVIAFLDQTKLNLTPDDFGGELDPHGADLRGNPLGGLLFSNALPMSGTGDNNTYTQVEEWHNFIGSNLSCFKACDPKDPNAGSYCYNRLDRVGIPYVCPNQAQNGVFEMCDSDNQYFVGVYTTDGQTVTYTQPPESLGPITSIPFTAPIPSSSNCVTYKSSDLFAALATVAVSGSQAAPTAAATGKSGSASGSATRTGSSASASATGSSQNSGAGALTTSAFATFAGVLFAVTFFA</sequence>
<dbReference type="STRING" id="745531.A0A0C3S8Y3"/>
<proteinExistence type="predicted"/>
<evidence type="ECO:0000313" key="4">
    <source>
        <dbReference type="EMBL" id="KIP07807.1"/>
    </source>
</evidence>
<protein>
    <recommendedName>
        <fullName evidence="6">Macrofage activating glycoprotein</fullName>
    </recommendedName>
</protein>
<reference evidence="4 5" key="1">
    <citation type="journal article" date="2014" name="PLoS Genet.">
        <title>Analysis of the Phlebiopsis gigantea genome, transcriptome and secretome provides insight into its pioneer colonization strategies of wood.</title>
        <authorList>
            <person name="Hori C."/>
            <person name="Ishida T."/>
            <person name="Igarashi K."/>
            <person name="Samejima M."/>
            <person name="Suzuki H."/>
            <person name="Master E."/>
            <person name="Ferreira P."/>
            <person name="Ruiz-Duenas F.J."/>
            <person name="Held B."/>
            <person name="Canessa P."/>
            <person name="Larrondo L.F."/>
            <person name="Schmoll M."/>
            <person name="Druzhinina I.S."/>
            <person name="Kubicek C.P."/>
            <person name="Gaskell J.A."/>
            <person name="Kersten P."/>
            <person name="St John F."/>
            <person name="Glasner J."/>
            <person name="Sabat G."/>
            <person name="Splinter BonDurant S."/>
            <person name="Syed K."/>
            <person name="Yadav J."/>
            <person name="Mgbeahuruike A.C."/>
            <person name="Kovalchuk A."/>
            <person name="Asiegbu F.O."/>
            <person name="Lackner G."/>
            <person name="Hoffmeister D."/>
            <person name="Rencoret J."/>
            <person name="Gutierrez A."/>
            <person name="Sun H."/>
            <person name="Lindquist E."/>
            <person name="Barry K."/>
            <person name="Riley R."/>
            <person name="Grigoriev I.V."/>
            <person name="Henrissat B."/>
            <person name="Kues U."/>
            <person name="Berka R.M."/>
            <person name="Martinez A.T."/>
            <person name="Covert S.F."/>
            <person name="Blanchette R.A."/>
            <person name="Cullen D."/>
        </authorList>
    </citation>
    <scope>NUCLEOTIDE SEQUENCE [LARGE SCALE GENOMIC DNA]</scope>
    <source>
        <strain evidence="4 5">11061_1 CR5-6</strain>
    </source>
</reference>
<feature type="region of interest" description="Disordered" evidence="1">
    <location>
        <begin position="313"/>
        <end position="342"/>
    </location>
</feature>
<feature type="transmembrane region" description="Helical" evidence="2">
    <location>
        <begin position="347"/>
        <end position="368"/>
    </location>
</feature>
<dbReference type="OrthoDB" id="2564904at2759"/>
<evidence type="ECO:0000256" key="3">
    <source>
        <dbReference type="SAM" id="SignalP"/>
    </source>
</evidence>
<evidence type="ECO:0000313" key="5">
    <source>
        <dbReference type="Proteomes" id="UP000053257"/>
    </source>
</evidence>
<feature type="chain" id="PRO_5002169923" description="Macrofage activating glycoprotein" evidence="3">
    <location>
        <begin position="21"/>
        <end position="369"/>
    </location>
</feature>
<evidence type="ECO:0008006" key="6">
    <source>
        <dbReference type="Google" id="ProtNLM"/>
    </source>
</evidence>
<keyword evidence="3" id="KW-0732">Signal</keyword>
<dbReference type="AlphaFoldDB" id="A0A0C3S8Y3"/>
<name>A0A0C3S8Y3_PHLG1</name>
<keyword evidence="2" id="KW-1133">Transmembrane helix</keyword>
<organism evidence="4 5">
    <name type="scientific">Phlebiopsis gigantea (strain 11061_1 CR5-6)</name>
    <name type="common">White-rot fungus</name>
    <name type="synonym">Peniophora gigantea</name>
    <dbReference type="NCBI Taxonomy" id="745531"/>
    <lineage>
        <taxon>Eukaryota</taxon>
        <taxon>Fungi</taxon>
        <taxon>Dikarya</taxon>
        <taxon>Basidiomycota</taxon>
        <taxon>Agaricomycotina</taxon>
        <taxon>Agaricomycetes</taxon>
        <taxon>Polyporales</taxon>
        <taxon>Phanerochaetaceae</taxon>
        <taxon>Phlebiopsis</taxon>
    </lineage>
</organism>
<keyword evidence="2" id="KW-0472">Membrane</keyword>
<dbReference type="Proteomes" id="UP000053257">
    <property type="component" value="Unassembled WGS sequence"/>
</dbReference>